<dbReference type="EMBL" id="FNAP01000001">
    <property type="protein sequence ID" value="SDD60725.1"/>
    <property type="molecule type" value="Genomic_DNA"/>
</dbReference>
<dbReference type="AlphaFoldDB" id="A0A1G6W6R1"/>
<dbReference type="Pfam" id="PF01037">
    <property type="entry name" value="AsnC_trans_reg"/>
    <property type="match status" value="1"/>
</dbReference>
<sequence>MKTNGVKLDERDLRIIEILQREGRLSKSELARRVNLSSTPCWERLRHLEDAGIIEGYEARVSLKAFGPLTQVVVTVELESHLPEDFARFEAAVRAHPEIFECDSLGGGIDYVLRVLARDLESYQAFMDRLLAAGLGIRRYFTYVVTKPVKREPPPVTRLGGGGERL</sequence>
<keyword evidence="3" id="KW-0804">Transcription</keyword>
<dbReference type="OrthoDB" id="9813313at2"/>
<dbReference type="STRING" id="69960.SAMN05421720_10125"/>
<dbReference type="InterPro" id="IPR011991">
    <property type="entry name" value="ArsR-like_HTH"/>
</dbReference>
<dbReference type="RefSeq" id="WP_092782009.1">
    <property type="nucleotide sequence ID" value="NZ_FNAP01000001.1"/>
</dbReference>
<reference evidence="5 6" key="1">
    <citation type="submission" date="2016-10" db="EMBL/GenBank/DDBJ databases">
        <authorList>
            <person name="de Groot N.N."/>
        </authorList>
    </citation>
    <scope>NUCLEOTIDE SEQUENCE [LARGE SCALE GENOMIC DNA]</scope>
    <source>
        <strain evidence="5 6">ATCC 700224</strain>
    </source>
</reference>
<dbReference type="Pfam" id="PF13412">
    <property type="entry name" value="HTH_24"/>
    <property type="match status" value="1"/>
</dbReference>
<dbReference type="SUPFAM" id="SSF54909">
    <property type="entry name" value="Dimeric alpha+beta barrel"/>
    <property type="match status" value="1"/>
</dbReference>
<dbReference type="PRINTS" id="PR00033">
    <property type="entry name" value="HTHASNC"/>
</dbReference>
<dbReference type="GO" id="GO:0043200">
    <property type="term" value="P:response to amino acid"/>
    <property type="evidence" value="ECO:0007669"/>
    <property type="project" value="TreeGrafter"/>
</dbReference>
<evidence type="ECO:0000313" key="5">
    <source>
        <dbReference type="EMBL" id="SDD60725.1"/>
    </source>
</evidence>
<evidence type="ECO:0000256" key="1">
    <source>
        <dbReference type="ARBA" id="ARBA00023015"/>
    </source>
</evidence>
<organism evidence="5 6">
    <name type="scientific">Rhodospira trueperi</name>
    <dbReference type="NCBI Taxonomy" id="69960"/>
    <lineage>
        <taxon>Bacteria</taxon>
        <taxon>Pseudomonadati</taxon>
        <taxon>Pseudomonadota</taxon>
        <taxon>Alphaproteobacteria</taxon>
        <taxon>Rhodospirillales</taxon>
        <taxon>Rhodospirillaceae</taxon>
        <taxon>Rhodospira</taxon>
    </lineage>
</organism>
<dbReference type="InterPro" id="IPR036388">
    <property type="entry name" value="WH-like_DNA-bd_sf"/>
</dbReference>
<dbReference type="PROSITE" id="PS00519">
    <property type="entry name" value="HTH_ASNC_1"/>
    <property type="match status" value="1"/>
</dbReference>
<dbReference type="GO" id="GO:0043565">
    <property type="term" value="F:sequence-specific DNA binding"/>
    <property type="evidence" value="ECO:0007669"/>
    <property type="project" value="InterPro"/>
</dbReference>
<dbReference type="PANTHER" id="PTHR30154:SF34">
    <property type="entry name" value="TRANSCRIPTIONAL REGULATOR AZLB"/>
    <property type="match status" value="1"/>
</dbReference>
<name>A0A1G6W6R1_9PROT</name>
<protein>
    <submittedName>
        <fullName evidence="5">Lrp/AsnC family transcriptional regulator, regulator of ectoine-degradation genes</fullName>
    </submittedName>
</protein>
<dbReference type="PANTHER" id="PTHR30154">
    <property type="entry name" value="LEUCINE-RESPONSIVE REGULATORY PROTEIN"/>
    <property type="match status" value="1"/>
</dbReference>
<dbReference type="Gene3D" id="1.10.10.10">
    <property type="entry name" value="Winged helix-like DNA-binding domain superfamily/Winged helix DNA-binding domain"/>
    <property type="match status" value="1"/>
</dbReference>
<dbReference type="Gene3D" id="3.30.70.920">
    <property type="match status" value="1"/>
</dbReference>
<keyword evidence="6" id="KW-1185">Reference proteome</keyword>
<dbReference type="InterPro" id="IPR019888">
    <property type="entry name" value="Tscrpt_reg_AsnC-like"/>
</dbReference>
<dbReference type="InterPro" id="IPR019885">
    <property type="entry name" value="Tscrpt_reg_HTH_AsnC-type_CS"/>
</dbReference>
<dbReference type="SUPFAM" id="SSF46785">
    <property type="entry name" value="Winged helix' DNA-binding domain"/>
    <property type="match status" value="1"/>
</dbReference>
<dbReference type="Proteomes" id="UP000199412">
    <property type="component" value="Unassembled WGS sequence"/>
</dbReference>
<gene>
    <name evidence="5" type="ORF">SAMN05421720_10125</name>
</gene>
<evidence type="ECO:0000256" key="3">
    <source>
        <dbReference type="ARBA" id="ARBA00023163"/>
    </source>
</evidence>
<dbReference type="InterPro" id="IPR000485">
    <property type="entry name" value="AsnC-type_HTH_dom"/>
</dbReference>
<proteinExistence type="predicted"/>
<feature type="domain" description="HTH asnC-type" evidence="4">
    <location>
        <begin position="8"/>
        <end position="69"/>
    </location>
</feature>
<dbReference type="InterPro" id="IPR019887">
    <property type="entry name" value="Tscrpt_reg_AsnC/Lrp_C"/>
</dbReference>
<dbReference type="CDD" id="cd00090">
    <property type="entry name" value="HTH_ARSR"/>
    <property type="match status" value="1"/>
</dbReference>
<dbReference type="PROSITE" id="PS50956">
    <property type="entry name" value="HTH_ASNC_2"/>
    <property type="match status" value="1"/>
</dbReference>
<dbReference type="InterPro" id="IPR011008">
    <property type="entry name" value="Dimeric_a/b-barrel"/>
</dbReference>
<dbReference type="SMART" id="SM00344">
    <property type="entry name" value="HTH_ASNC"/>
    <property type="match status" value="1"/>
</dbReference>
<keyword evidence="2" id="KW-0238">DNA-binding</keyword>
<dbReference type="InterPro" id="IPR036390">
    <property type="entry name" value="WH_DNA-bd_sf"/>
</dbReference>
<evidence type="ECO:0000256" key="2">
    <source>
        <dbReference type="ARBA" id="ARBA00023125"/>
    </source>
</evidence>
<dbReference type="GO" id="GO:0006355">
    <property type="term" value="P:regulation of DNA-templated transcription"/>
    <property type="evidence" value="ECO:0007669"/>
    <property type="project" value="UniProtKB-ARBA"/>
</dbReference>
<accession>A0A1G6W6R1</accession>
<evidence type="ECO:0000313" key="6">
    <source>
        <dbReference type="Proteomes" id="UP000199412"/>
    </source>
</evidence>
<dbReference type="GO" id="GO:0005829">
    <property type="term" value="C:cytosol"/>
    <property type="evidence" value="ECO:0007669"/>
    <property type="project" value="TreeGrafter"/>
</dbReference>
<evidence type="ECO:0000259" key="4">
    <source>
        <dbReference type="PROSITE" id="PS50956"/>
    </source>
</evidence>
<keyword evidence="1" id="KW-0805">Transcription regulation</keyword>